<dbReference type="AlphaFoldDB" id="A0A150SU73"/>
<sequence length="369" mass="39853">MLHTRPVTSPLLSPFSFPNGLTARNRVWLAPLTNGQSHDDGSLGDDELRWLSYRAQGGFGVVETCAAHVAEDGHAWKGELGVFADRLLPGLRRLAAAVAAPGALGLVQLFHGGLRANPQVSGLPTWSASAVAEPDLPVPRAATEQDILGVIERFRDAAARALLAGFAGVELHGAHGYLLGQFLSATQNRRTDRWGGAWENRARLLREALRAVRAAVPASFVVGVRLSPEDWGQAKGLDLDENLELARWLVEDGADFLHLSLWDASKPSRKRPDAHPLPLFREVVGPSLPLVVAGGVWTRAEAEALLDKGATAVALGRAGIANPDWPQRIADPAWEPRRPPLTRAELLERGVSETFAGYLRRWKGFVADG</sequence>
<evidence type="ECO:0000256" key="2">
    <source>
        <dbReference type="ARBA" id="ARBA00023002"/>
    </source>
</evidence>
<dbReference type="GO" id="GO:0010181">
    <property type="term" value="F:FMN binding"/>
    <property type="evidence" value="ECO:0007669"/>
    <property type="project" value="InterPro"/>
</dbReference>
<evidence type="ECO:0000313" key="4">
    <source>
        <dbReference type="EMBL" id="KYF97776.1"/>
    </source>
</evidence>
<dbReference type="GO" id="GO:0016491">
    <property type="term" value="F:oxidoreductase activity"/>
    <property type="evidence" value="ECO:0007669"/>
    <property type="project" value="UniProtKB-KW"/>
</dbReference>
<keyword evidence="2" id="KW-0560">Oxidoreductase</keyword>
<dbReference type="InterPro" id="IPR001155">
    <property type="entry name" value="OxRdtase_FMN_N"/>
</dbReference>
<protein>
    <submittedName>
        <fullName evidence="4">Oxidoreductase</fullName>
    </submittedName>
</protein>
<comment type="caution">
    <text evidence="4">The sequence shown here is derived from an EMBL/GenBank/DDBJ whole genome shotgun (WGS) entry which is preliminary data.</text>
</comment>
<dbReference type="Proteomes" id="UP000075515">
    <property type="component" value="Unassembled WGS sequence"/>
</dbReference>
<dbReference type="SUPFAM" id="SSF51395">
    <property type="entry name" value="FMN-linked oxidoreductases"/>
    <property type="match status" value="1"/>
</dbReference>
<evidence type="ECO:0000313" key="5">
    <source>
        <dbReference type="Proteomes" id="UP000075515"/>
    </source>
</evidence>
<keyword evidence="1" id="KW-0285">Flavoprotein</keyword>
<feature type="domain" description="NADH:flavin oxidoreductase/NADH oxidase N-terminal" evidence="3">
    <location>
        <begin position="11"/>
        <end position="330"/>
    </location>
</feature>
<evidence type="ECO:0000256" key="1">
    <source>
        <dbReference type="ARBA" id="ARBA00022630"/>
    </source>
</evidence>
<gene>
    <name evidence="4" type="ORF">BE18_49365</name>
</gene>
<dbReference type="PANTHER" id="PTHR43656:SF2">
    <property type="entry name" value="BINDING OXIDOREDUCTASE, PUTATIVE (AFU_ORTHOLOGUE AFUA_2G08260)-RELATED"/>
    <property type="match status" value="1"/>
</dbReference>
<dbReference type="Gene3D" id="3.20.20.70">
    <property type="entry name" value="Aldolase class I"/>
    <property type="match status" value="1"/>
</dbReference>
<name>A0A150SU73_SORCE</name>
<organism evidence="4 5">
    <name type="scientific">Sorangium cellulosum</name>
    <name type="common">Polyangium cellulosum</name>
    <dbReference type="NCBI Taxonomy" id="56"/>
    <lineage>
        <taxon>Bacteria</taxon>
        <taxon>Pseudomonadati</taxon>
        <taxon>Myxococcota</taxon>
        <taxon>Polyangia</taxon>
        <taxon>Polyangiales</taxon>
        <taxon>Polyangiaceae</taxon>
        <taxon>Sorangium</taxon>
    </lineage>
</organism>
<accession>A0A150SU73</accession>
<dbReference type="EMBL" id="JEMC01001362">
    <property type="protein sequence ID" value="KYF97776.1"/>
    <property type="molecule type" value="Genomic_DNA"/>
</dbReference>
<dbReference type="InterPro" id="IPR051799">
    <property type="entry name" value="NADH_flavin_oxidoreductase"/>
</dbReference>
<proteinExistence type="predicted"/>
<dbReference type="CDD" id="cd02803">
    <property type="entry name" value="OYE_like_FMN_family"/>
    <property type="match status" value="1"/>
</dbReference>
<dbReference type="Pfam" id="PF00724">
    <property type="entry name" value="Oxidored_FMN"/>
    <property type="match status" value="1"/>
</dbReference>
<reference evidence="4 5" key="1">
    <citation type="submission" date="2014-02" db="EMBL/GenBank/DDBJ databases">
        <title>The small core and large imbalanced accessory genome model reveals a collaborative survival strategy of Sorangium cellulosum strains in nature.</title>
        <authorList>
            <person name="Han K."/>
            <person name="Peng R."/>
            <person name="Blom J."/>
            <person name="Li Y.-Z."/>
        </authorList>
    </citation>
    <scope>NUCLEOTIDE SEQUENCE [LARGE SCALE GENOMIC DNA]</scope>
    <source>
        <strain evidence="4 5">So0149</strain>
    </source>
</reference>
<dbReference type="PANTHER" id="PTHR43656">
    <property type="entry name" value="BINDING OXIDOREDUCTASE, PUTATIVE (AFU_ORTHOLOGUE AFUA_2G08260)-RELATED"/>
    <property type="match status" value="1"/>
</dbReference>
<dbReference type="InterPro" id="IPR013785">
    <property type="entry name" value="Aldolase_TIM"/>
</dbReference>
<evidence type="ECO:0000259" key="3">
    <source>
        <dbReference type="Pfam" id="PF00724"/>
    </source>
</evidence>